<feature type="chain" id="PRO_5003190890" evidence="1">
    <location>
        <begin position="23"/>
        <end position="53"/>
    </location>
</feature>
<feature type="signal peptide" evidence="1">
    <location>
        <begin position="1"/>
        <end position="22"/>
    </location>
</feature>
<proteinExistence type="predicted"/>
<gene>
    <name evidence="2" type="ORF">MGYG_07220</name>
</gene>
<dbReference type="RefSeq" id="XP_003171221.1">
    <property type="nucleotide sequence ID" value="XM_003171173.1"/>
</dbReference>
<sequence length="53" mass="5465">MAVATYCSVVLLGYSWFSVSLGCSGNISAKSASEDGYQESKNAIGMETSGYSG</sequence>
<dbReference type="Proteomes" id="UP000002669">
    <property type="component" value="Unassembled WGS sequence"/>
</dbReference>
<keyword evidence="1" id="KW-0732">Signal</keyword>
<dbReference type="VEuPathDB" id="FungiDB:MGYG_07220"/>
<protein>
    <submittedName>
        <fullName evidence="2">Uncharacterized protein</fullName>
    </submittedName>
</protein>
<accession>E4V2E8</accession>
<dbReference type="EMBL" id="DS989827">
    <property type="protein sequence ID" value="EFR04213.1"/>
    <property type="molecule type" value="Genomic_DNA"/>
</dbReference>
<evidence type="ECO:0000313" key="2">
    <source>
        <dbReference type="EMBL" id="EFR04213.1"/>
    </source>
</evidence>
<reference evidence="3" key="1">
    <citation type="journal article" date="2012" name="MBio">
        <title>Comparative genome analysis of Trichophyton rubrum and related dermatophytes reveals candidate genes involved in infection.</title>
        <authorList>
            <person name="Martinez D.A."/>
            <person name="Oliver B.G."/>
            <person name="Graeser Y."/>
            <person name="Goldberg J.M."/>
            <person name="Li W."/>
            <person name="Martinez-Rossi N.M."/>
            <person name="Monod M."/>
            <person name="Shelest E."/>
            <person name="Barton R.C."/>
            <person name="Birch E."/>
            <person name="Brakhage A.A."/>
            <person name="Chen Z."/>
            <person name="Gurr S.J."/>
            <person name="Heiman D."/>
            <person name="Heitman J."/>
            <person name="Kosti I."/>
            <person name="Rossi A."/>
            <person name="Saif S."/>
            <person name="Samalova M."/>
            <person name="Saunders C.W."/>
            <person name="Shea T."/>
            <person name="Summerbell R.C."/>
            <person name="Xu J."/>
            <person name="Young S."/>
            <person name="Zeng Q."/>
            <person name="Birren B.W."/>
            <person name="Cuomo C.A."/>
            <person name="White T.C."/>
        </authorList>
    </citation>
    <scope>NUCLEOTIDE SEQUENCE [LARGE SCALE GENOMIC DNA]</scope>
    <source>
        <strain evidence="3">ATCC MYA-4604 / CBS 118893</strain>
    </source>
</reference>
<organism evidence="3">
    <name type="scientific">Arthroderma gypseum (strain ATCC MYA-4604 / CBS 118893)</name>
    <name type="common">Microsporum gypseum</name>
    <dbReference type="NCBI Taxonomy" id="535722"/>
    <lineage>
        <taxon>Eukaryota</taxon>
        <taxon>Fungi</taxon>
        <taxon>Dikarya</taxon>
        <taxon>Ascomycota</taxon>
        <taxon>Pezizomycotina</taxon>
        <taxon>Eurotiomycetes</taxon>
        <taxon>Eurotiomycetidae</taxon>
        <taxon>Onygenales</taxon>
        <taxon>Arthrodermataceae</taxon>
        <taxon>Nannizzia</taxon>
    </lineage>
</organism>
<keyword evidence="3" id="KW-1185">Reference proteome</keyword>
<dbReference type="HOGENOM" id="CLU_3068208_0_0_1"/>
<evidence type="ECO:0000313" key="3">
    <source>
        <dbReference type="Proteomes" id="UP000002669"/>
    </source>
</evidence>
<evidence type="ECO:0000256" key="1">
    <source>
        <dbReference type="SAM" id="SignalP"/>
    </source>
</evidence>
<dbReference type="GeneID" id="10026471"/>
<dbReference type="AlphaFoldDB" id="E4V2E8"/>
<dbReference type="InParanoid" id="E4V2E8"/>
<name>E4V2E8_ARTGP</name>